<evidence type="ECO:0000313" key="1">
    <source>
        <dbReference type="EMBL" id="RHN68712.1"/>
    </source>
</evidence>
<reference evidence="2" key="1">
    <citation type="journal article" date="2018" name="Nat. Plants">
        <title>Whole-genome landscape of Medicago truncatula symbiotic genes.</title>
        <authorList>
            <person name="Pecrix Y."/>
            <person name="Staton S.E."/>
            <person name="Sallet E."/>
            <person name="Lelandais-Briere C."/>
            <person name="Moreau S."/>
            <person name="Carrere S."/>
            <person name="Blein T."/>
            <person name="Jardinaud M.F."/>
            <person name="Latrasse D."/>
            <person name="Zouine M."/>
            <person name="Zahm M."/>
            <person name="Kreplak J."/>
            <person name="Mayjonade B."/>
            <person name="Satge C."/>
            <person name="Perez M."/>
            <person name="Cauet S."/>
            <person name="Marande W."/>
            <person name="Chantry-Darmon C."/>
            <person name="Lopez-Roques C."/>
            <person name="Bouchez O."/>
            <person name="Berard A."/>
            <person name="Debelle F."/>
            <person name="Munos S."/>
            <person name="Bendahmane A."/>
            <person name="Berges H."/>
            <person name="Niebel A."/>
            <person name="Buitink J."/>
            <person name="Frugier F."/>
            <person name="Benhamed M."/>
            <person name="Crespi M."/>
            <person name="Gouzy J."/>
            <person name="Gamas P."/>
        </authorList>
    </citation>
    <scope>NUCLEOTIDE SEQUENCE [LARGE SCALE GENOMIC DNA]</scope>
    <source>
        <strain evidence="2">cv. Jemalong A17</strain>
    </source>
</reference>
<dbReference type="AlphaFoldDB" id="A0A396IT23"/>
<organism evidence="1 2">
    <name type="scientific">Medicago truncatula</name>
    <name type="common">Barrel medic</name>
    <name type="synonym">Medicago tribuloides</name>
    <dbReference type="NCBI Taxonomy" id="3880"/>
    <lineage>
        <taxon>Eukaryota</taxon>
        <taxon>Viridiplantae</taxon>
        <taxon>Streptophyta</taxon>
        <taxon>Embryophyta</taxon>
        <taxon>Tracheophyta</taxon>
        <taxon>Spermatophyta</taxon>
        <taxon>Magnoliopsida</taxon>
        <taxon>eudicotyledons</taxon>
        <taxon>Gunneridae</taxon>
        <taxon>Pentapetalae</taxon>
        <taxon>rosids</taxon>
        <taxon>fabids</taxon>
        <taxon>Fabales</taxon>
        <taxon>Fabaceae</taxon>
        <taxon>Papilionoideae</taxon>
        <taxon>50 kb inversion clade</taxon>
        <taxon>NPAAA clade</taxon>
        <taxon>Hologalegina</taxon>
        <taxon>IRL clade</taxon>
        <taxon>Trifolieae</taxon>
        <taxon>Medicago</taxon>
    </lineage>
</organism>
<accession>A0A396IT23</accession>
<sequence>MVVVLGPHGGDCSLPLVLRVSAQLAVVRRDPPRHHLQTSLGCVDLLVSLPFCSPACRIELIVHDSCGYESLWVVDVGGAIVFSGPFGGCGGAMGGFDVWFGGDGVGGFLAWLFVYTGNGRLLLVIGGRLYTIWGLCFLL</sequence>
<protein>
    <submittedName>
        <fullName evidence="1">Uncharacterized protein</fullName>
    </submittedName>
</protein>
<name>A0A396IT23_MEDTR</name>
<dbReference type="Gramene" id="rna17098">
    <property type="protein sequence ID" value="RHN68712.1"/>
    <property type="gene ID" value="gene17098"/>
</dbReference>
<proteinExistence type="predicted"/>
<gene>
    <name evidence="1" type="ORF">MtrunA17_Chr3g0116851</name>
</gene>
<dbReference type="EMBL" id="PSQE01000003">
    <property type="protein sequence ID" value="RHN68712.1"/>
    <property type="molecule type" value="Genomic_DNA"/>
</dbReference>
<dbReference type="Proteomes" id="UP000265566">
    <property type="component" value="Chromosome 3"/>
</dbReference>
<comment type="caution">
    <text evidence="1">The sequence shown here is derived from an EMBL/GenBank/DDBJ whole genome shotgun (WGS) entry which is preliminary data.</text>
</comment>
<evidence type="ECO:0000313" key="2">
    <source>
        <dbReference type="Proteomes" id="UP000265566"/>
    </source>
</evidence>